<organism evidence="1 2">
    <name type="scientific">Lacipirellula parvula</name>
    <dbReference type="NCBI Taxonomy" id="2650471"/>
    <lineage>
        <taxon>Bacteria</taxon>
        <taxon>Pseudomonadati</taxon>
        <taxon>Planctomycetota</taxon>
        <taxon>Planctomycetia</taxon>
        <taxon>Pirellulales</taxon>
        <taxon>Lacipirellulaceae</taxon>
        <taxon>Lacipirellula</taxon>
    </lineage>
</organism>
<evidence type="ECO:0000313" key="2">
    <source>
        <dbReference type="Proteomes" id="UP000326837"/>
    </source>
</evidence>
<accession>A0A5K7X249</accession>
<protein>
    <submittedName>
        <fullName evidence="1">Uncharacterized protein</fullName>
    </submittedName>
</protein>
<dbReference type="KEGG" id="lpav:PLANPX_0340"/>
<sequence length="293" mass="32817">MTYVLLGQDLHETADGAKKYFSQNYGATQFKCEQSVRENLPLKPTWQAKLKHGYTLCVNVQPSPFSHTLHEFVNSCAANGLAIKLWVAVSHGGAKDSFSAELRKAHENGIGVLQFGPDGTAHEHNRAVPLSLFALRKTVLKDVPTVCRELVKDAEATFLDGAPDKGCQAICQELERVTRAFAETTYNLGMWTAPKSSKTYSSKFFQTDPWAAMLEAMESRIDVTAVRGKCTGFSKQLIVQSRGYTDWRNKVSHAPKTLQQVQARDARLRTMYEATRDLLLEWYPVAKPFKVLK</sequence>
<evidence type="ECO:0000313" key="1">
    <source>
        <dbReference type="EMBL" id="BBO30728.1"/>
    </source>
</evidence>
<reference evidence="2" key="1">
    <citation type="submission" date="2019-10" db="EMBL/GenBank/DDBJ databases">
        <title>Lacipirellula parvula gen. nov., sp. nov., representing a lineage of planctomycetes widespread in freshwater anoxic habitats, and description of the family Lacipirellulaceae.</title>
        <authorList>
            <person name="Dedysh S.N."/>
            <person name="Kulichevskaya I.S."/>
            <person name="Beletsky A.V."/>
            <person name="Rakitin A.L."/>
            <person name="Mardanov A.V."/>
            <person name="Ivanova A.A."/>
            <person name="Saltykova V.X."/>
            <person name="Rijpstra W.I.C."/>
            <person name="Sinninghe Damste J.S."/>
            <person name="Ravin N.V."/>
        </authorList>
    </citation>
    <scope>NUCLEOTIDE SEQUENCE [LARGE SCALE GENOMIC DNA]</scope>
    <source>
        <strain evidence="2">PX69</strain>
    </source>
</reference>
<name>A0A5K7X249_9BACT</name>
<proteinExistence type="predicted"/>
<dbReference type="AlphaFoldDB" id="A0A5K7X249"/>
<dbReference type="Proteomes" id="UP000326837">
    <property type="component" value="Chromosome"/>
</dbReference>
<keyword evidence="2" id="KW-1185">Reference proteome</keyword>
<gene>
    <name evidence="1" type="ORF">PLANPX_0340</name>
</gene>
<dbReference type="RefSeq" id="WP_152097018.1">
    <property type="nucleotide sequence ID" value="NZ_AP021861.1"/>
</dbReference>
<dbReference type="EMBL" id="AP021861">
    <property type="protein sequence ID" value="BBO30728.1"/>
    <property type="molecule type" value="Genomic_DNA"/>
</dbReference>